<reference evidence="1 2" key="1">
    <citation type="journal article" date="2021" name="Commun. Biol.">
        <title>The genome of Shorea leprosula (Dipterocarpaceae) highlights the ecological relevance of drought in aseasonal tropical rainforests.</title>
        <authorList>
            <person name="Ng K.K.S."/>
            <person name="Kobayashi M.J."/>
            <person name="Fawcett J.A."/>
            <person name="Hatakeyama M."/>
            <person name="Paape T."/>
            <person name="Ng C.H."/>
            <person name="Ang C.C."/>
            <person name="Tnah L.H."/>
            <person name="Lee C.T."/>
            <person name="Nishiyama T."/>
            <person name="Sese J."/>
            <person name="O'Brien M.J."/>
            <person name="Copetti D."/>
            <person name="Mohd Noor M.I."/>
            <person name="Ong R.C."/>
            <person name="Putra M."/>
            <person name="Sireger I.Z."/>
            <person name="Indrioko S."/>
            <person name="Kosugi Y."/>
            <person name="Izuno A."/>
            <person name="Isagi Y."/>
            <person name="Lee S.L."/>
            <person name="Shimizu K.K."/>
        </authorList>
    </citation>
    <scope>NUCLEOTIDE SEQUENCE [LARGE SCALE GENOMIC DNA]</scope>
    <source>
        <strain evidence="1">214</strain>
    </source>
</reference>
<keyword evidence="2" id="KW-1185">Reference proteome</keyword>
<dbReference type="Proteomes" id="UP001054252">
    <property type="component" value="Unassembled WGS sequence"/>
</dbReference>
<dbReference type="EMBL" id="BPVZ01000030">
    <property type="protein sequence ID" value="GKV09291.1"/>
    <property type="molecule type" value="Genomic_DNA"/>
</dbReference>
<proteinExistence type="predicted"/>
<gene>
    <name evidence="1" type="ORF">SLEP1_g20815</name>
</gene>
<dbReference type="CDD" id="cd09272">
    <property type="entry name" value="RNase_HI_RT_Ty1"/>
    <property type="match status" value="1"/>
</dbReference>
<accession>A0AAV5J9A5</accession>
<dbReference type="AlphaFoldDB" id="A0AAV5J9A5"/>
<comment type="caution">
    <text evidence="1">The sequence shown here is derived from an EMBL/GenBank/DDBJ whole genome shotgun (WGS) entry which is preliminary data.</text>
</comment>
<name>A0AAV5J9A5_9ROSI</name>
<sequence length="181" mass="20219">MVSNQKFSLNDGEEKVDVHAYRSLIGSLLDLTNNRLDIAFATSVLSRFIQSPSKTHYGAARRILRYLKETISFGILYGKNDQFNLFGYSNSDWAGCVDDRHSTSGYAFFLGSGAISWSSKKQASTALSSLEVEYISLKAAACQATWTRRTLEDMKQLQMQPTTIFCDNQSTIAMTKKSNIP</sequence>
<evidence type="ECO:0000313" key="2">
    <source>
        <dbReference type="Proteomes" id="UP001054252"/>
    </source>
</evidence>
<dbReference type="PANTHER" id="PTHR11439">
    <property type="entry name" value="GAG-POL-RELATED RETROTRANSPOSON"/>
    <property type="match status" value="1"/>
</dbReference>
<organism evidence="1 2">
    <name type="scientific">Rubroshorea leprosula</name>
    <dbReference type="NCBI Taxonomy" id="152421"/>
    <lineage>
        <taxon>Eukaryota</taxon>
        <taxon>Viridiplantae</taxon>
        <taxon>Streptophyta</taxon>
        <taxon>Embryophyta</taxon>
        <taxon>Tracheophyta</taxon>
        <taxon>Spermatophyta</taxon>
        <taxon>Magnoliopsida</taxon>
        <taxon>eudicotyledons</taxon>
        <taxon>Gunneridae</taxon>
        <taxon>Pentapetalae</taxon>
        <taxon>rosids</taxon>
        <taxon>malvids</taxon>
        <taxon>Malvales</taxon>
        <taxon>Dipterocarpaceae</taxon>
        <taxon>Rubroshorea</taxon>
    </lineage>
</organism>
<protein>
    <submittedName>
        <fullName evidence="1">Uncharacterized protein</fullName>
    </submittedName>
</protein>
<evidence type="ECO:0000313" key="1">
    <source>
        <dbReference type="EMBL" id="GKV09291.1"/>
    </source>
</evidence>
<dbReference type="PANTHER" id="PTHR11439:SF463">
    <property type="entry name" value="REVERSE TRANSCRIPTASE TY1_COPIA-TYPE DOMAIN-CONTAINING PROTEIN"/>
    <property type="match status" value="1"/>
</dbReference>